<keyword evidence="3" id="KW-1185">Reference proteome</keyword>
<feature type="domain" description="Cobalamin-independent methionine synthase MetE C-terminal/archaeal" evidence="1">
    <location>
        <begin position="19"/>
        <end position="77"/>
    </location>
</feature>
<evidence type="ECO:0000313" key="2">
    <source>
        <dbReference type="EMBL" id="SDQ25779.1"/>
    </source>
</evidence>
<dbReference type="PANTHER" id="PTHR43844">
    <property type="entry name" value="METHIONINE SYNTHASE"/>
    <property type="match status" value="1"/>
</dbReference>
<dbReference type="InterPro" id="IPR038071">
    <property type="entry name" value="UROD/MetE-like_sf"/>
</dbReference>
<proteinExistence type="predicted"/>
<protein>
    <submittedName>
        <fullName evidence="2">Methionine synthase II (Cobalamin-independent)</fullName>
    </submittedName>
</protein>
<dbReference type="GO" id="GO:0009086">
    <property type="term" value="P:methionine biosynthetic process"/>
    <property type="evidence" value="ECO:0007669"/>
    <property type="project" value="InterPro"/>
</dbReference>
<dbReference type="GO" id="GO:0008270">
    <property type="term" value="F:zinc ion binding"/>
    <property type="evidence" value="ECO:0007669"/>
    <property type="project" value="InterPro"/>
</dbReference>
<gene>
    <name evidence="2" type="ORF">SAMN04487752_1474</name>
</gene>
<feature type="domain" description="Cobalamin-independent methionine synthase MetE C-terminal/archaeal" evidence="1">
    <location>
        <begin position="168"/>
        <end position="346"/>
    </location>
</feature>
<dbReference type="AlphaFoldDB" id="A0A1H0ZEP8"/>
<dbReference type="CDD" id="cd03311">
    <property type="entry name" value="CIMS_C_terminal_like"/>
    <property type="match status" value="1"/>
</dbReference>
<dbReference type="NCBIfam" id="NF005085">
    <property type="entry name" value="PRK06520.1"/>
    <property type="match status" value="1"/>
</dbReference>
<dbReference type="Pfam" id="PF01717">
    <property type="entry name" value="Meth_synt_2"/>
    <property type="match status" value="2"/>
</dbReference>
<sequence length="372" mass="42395">MSVITERLTRTDAPFRGDQVGSFLRPKALKKARKAFAEGNIALEELRKVEDNEIDKLVNKQVEVGLKAITDGEFRRSWWHLDFLEGLIGIDGYVPEHGYFFEGVETEKYDVRNTGKVAFNPNHPFFEHFTYLKEAVGDRAIPKATIPSPNQLLHQGIRDEAVYPTIEAFCEDVQQAYRETIQEFYRLGCRYLQIDDCFWGVLCYDKVVEDISEQELTYLKELSAKNVQSILKDKPADLVITTHICRGNYASTYAGSGAYEPVAKELFGQTNYDGYFLEYDTERSGGFEPLRFYKGDGQIVLGLVTSKTGELEAKEDIKARIQEAAKYVPLEQLCLSTQCGFASTEEGNHLTEEEQWQKVKLVLEVAEEVWGK</sequence>
<accession>A0A1H0ZEP8</accession>
<dbReference type="RefSeq" id="WP_176944095.1">
    <property type="nucleotide sequence ID" value="NZ_CP084916.1"/>
</dbReference>
<name>A0A1H0ZEP8_9LACT</name>
<dbReference type="Proteomes" id="UP000199481">
    <property type="component" value="Unassembled WGS sequence"/>
</dbReference>
<evidence type="ECO:0000313" key="3">
    <source>
        <dbReference type="Proteomes" id="UP000199481"/>
    </source>
</evidence>
<dbReference type="InterPro" id="IPR002629">
    <property type="entry name" value="Met_Synth_C/arc"/>
</dbReference>
<dbReference type="SUPFAM" id="SSF51726">
    <property type="entry name" value="UROD/MetE-like"/>
    <property type="match status" value="1"/>
</dbReference>
<evidence type="ECO:0000259" key="1">
    <source>
        <dbReference type="Pfam" id="PF01717"/>
    </source>
</evidence>
<reference evidence="3" key="1">
    <citation type="submission" date="2016-10" db="EMBL/GenBank/DDBJ databases">
        <authorList>
            <person name="Varghese N."/>
            <person name="Submissions S."/>
        </authorList>
    </citation>
    <scope>NUCLEOTIDE SEQUENCE [LARGE SCALE GENOMIC DNA]</scope>
    <source>
        <strain evidence="3">MPL-11</strain>
    </source>
</reference>
<dbReference type="GO" id="GO:0003871">
    <property type="term" value="F:5-methyltetrahydropteroyltriglutamate-homocysteine S-methyltransferase activity"/>
    <property type="evidence" value="ECO:0007669"/>
    <property type="project" value="InterPro"/>
</dbReference>
<dbReference type="PANTHER" id="PTHR43844:SF1">
    <property type="entry name" value="METHIONINE SYNTHASE"/>
    <property type="match status" value="1"/>
</dbReference>
<dbReference type="Gene3D" id="3.20.20.210">
    <property type="match status" value="1"/>
</dbReference>
<organism evidence="2 3">
    <name type="scientific">Carnobacterium viridans</name>
    <dbReference type="NCBI Taxonomy" id="174587"/>
    <lineage>
        <taxon>Bacteria</taxon>
        <taxon>Bacillati</taxon>
        <taxon>Bacillota</taxon>
        <taxon>Bacilli</taxon>
        <taxon>Lactobacillales</taxon>
        <taxon>Carnobacteriaceae</taxon>
        <taxon>Carnobacterium</taxon>
    </lineage>
</organism>
<dbReference type="EMBL" id="FNJW01000008">
    <property type="protein sequence ID" value="SDQ25779.1"/>
    <property type="molecule type" value="Genomic_DNA"/>
</dbReference>